<evidence type="ECO:0000313" key="2">
    <source>
        <dbReference type="Proteomes" id="UP001497535"/>
    </source>
</evidence>
<evidence type="ECO:0000313" key="1">
    <source>
        <dbReference type="EMBL" id="CAK5033583.1"/>
    </source>
</evidence>
<sequence length="279" mass="33012">MKFVSIITFLIFNSILWSLINSVKNNKNQNELTRVEETSKYLNKILNDDEESSVNFQNQKNNEKLKPKSKITKNEKTGKNEGEKKLKRKEYYKDYYQKNKERISDNHRNYHNKNKEKINQISKKYYQKNKERISERSREYKKKYQLRMKIEKEAQQNDRSSVRNVFDNNEGNSFINSQNNDCENKGKEAIVSTENVQLDQGNIHPQNDTPSQSTLNGEGISFGNLQTNDYPNNLDDTIYDTSKQEKLQMEINPIQKEDLENLPDLKFLDASNFWDDPNL</sequence>
<name>A0ACB0Y6Z5_MELEN</name>
<dbReference type="Proteomes" id="UP001497535">
    <property type="component" value="Unassembled WGS sequence"/>
</dbReference>
<organism evidence="1 2">
    <name type="scientific">Meloidogyne enterolobii</name>
    <name type="common">Root-knot nematode worm</name>
    <name type="synonym">Meloidogyne mayaguensis</name>
    <dbReference type="NCBI Taxonomy" id="390850"/>
    <lineage>
        <taxon>Eukaryota</taxon>
        <taxon>Metazoa</taxon>
        <taxon>Ecdysozoa</taxon>
        <taxon>Nematoda</taxon>
        <taxon>Chromadorea</taxon>
        <taxon>Rhabditida</taxon>
        <taxon>Tylenchina</taxon>
        <taxon>Tylenchomorpha</taxon>
        <taxon>Tylenchoidea</taxon>
        <taxon>Meloidogynidae</taxon>
        <taxon>Meloidogyninae</taxon>
        <taxon>Meloidogyne</taxon>
    </lineage>
</organism>
<gene>
    <name evidence="1" type="ORF">MENTE1834_LOCUS8164</name>
</gene>
<reference evidence="1" key="1">
    <citation type="submission" date="2023-11" db="EMBL/GenBank/DDBJ databases">
        <authorList>
            <person name="Poullet M."/>
        </authorList>
    </citation>
    <scope>NUCLEOTIDE SEQUENCE</scope>
    <source>
        <strain evidence="1">E1834</strain>
    </source>
</reference>
<dbReference type="EMBL" id="CAVMJV010000007">
    <property type="protein sequence ID" value="CAK5033583.1"/>
    <property type="molecule type" value="Genomic_DNA"/>
</dbReference>
<comment type="caution">
    <text evidence="1">The sequence shown here is derived from an EMBL/GenBank/DDBJ whole genome shotgun (WGS) entry which is preliminary data.</text>
</comment>
<proteinExistence type="predicted"/>
<accession>A0ACB0Y6Z5</accession>
<protein>
    <submittedName>
        <fullName evidence="1">Uncharacterized protein</fullName>
    </submittedName>
</protein>
<keyword evidence="2" id="KW-1185">Reference proteome</keyword>